<dbReference type="EMBL" id="UOGL01000359">
    <property type="protein sequence ID" value="VAX39703.1"/>
    <property type="molecule type" value="Genomic_DNA"/>
</dbReference>
<keyword evidence="1" id="KW-0812">Transmembrane</keyword>
<evidence type="ECO:0000256" key="1">
    <source>
        <dbReference type="SAM" id="Phobius"/>
    </source>
</evidence>
<feature type="transmembrane region" description="Helical" evidence="1">
    <location>
        <begin position="12"/>
        <end position="35"/>
    </location>
</feature>
<protein>
    <submittedName>
        <fullName evidence="2">Uncharacterized protein</fullName>
    </submittedName>
</protein>
<organism evidence="2">
    <name type="scientific">hydrothermal vent metagenome</name>
    <dbReference type="NCBI Taxonomy" id="652676"/>
    <lineage>
        <taxon>unclassified sequences</taxon>
        <taxon>metagenomes</taxon>
        <taxon>ecological metagenomes</taxon>
    </lineage>
</organism>
<proteinExistence type="predicted"/>
<evidence type="ECO:0000313" key="2">
    <source>
        <dbReference type="EMBL" id="VAX39703.1"/>
    </source>
</evidence>
<name>A0A3B1DS42_9ZZZZ</name>
<reference evidence="2" key="1">
    <citation type="submission" date="2018-06" db="EMBL/GenBank/DDBJ databases">
        <authorList>
            <person name="Zhirakovskaya E."/>
        </authorList>
    </citation>
    <scope>NUCLEOTIDE SEQUENCE</scope>
</reference>
<gene>
    <name evidence="2" type="ORF">MNBD_PLANCTO02-653</name>
</gene>
<keyword evidence="1" id="KW-1133">Transmembrane helix</keyword>
<keyword evidence="1" id="KW-0472">Membrane</keyword>
<sequence length="97" mass="10906">MPEQPKPLSILFRMVIVACGLFVITIFALVASLFSDSNSPLIDFLNLYGGTIIGCEVFAIISLSLIALKFDRSPVLRNLDEFENRYHEPVEKDQTDK</sequence>
<accession>A0A3B1DS42</accession>
<dbReference type="AlphaFoldDB" id="A0A3B1DS42"/>
<feature type="transmembrane region" description="Helical" evidence="1">
    <location>
        <begin position="47"/>
        <end position="68"/>
    </location>
</feature>